<dbReference type="PANTHER" id="PTHR21015:SF22">
    <property type="entry name" value="GLYCOSYLTRANSFERASE"/>
    <property type="match status" value="1"/>
</dbReference>
<proteinExistence type="predicted"/>
<organism evidence="3 4">
    <name type="scientific">Neomesorhizobium albiziae</name>
    <dbReference type="NCBI Taxonomy" id="335020"/>
    <lineage>
        <taxon>Bacteria</taxon>
        <taxon>Pseudomonadati</taxon>
        <taxon>Pseudomonadota</taxon>
        <taxon>Alphaproteobacteria</taxon>
        <taxon>Hyphomicrobiales</taxon>
        <taxon>Phyllobacteriaceae</taxon>
        <taxon>Neomesorhizobium</taxon>
    </lineage>
</organism>
<dbReference type="SUPFAM" id="SSF53756">
    <property type="entry name" value="UDP-Glycosyltransferase/glycogen phosphorylase"/>
    <property type="match status" value="2"/>
</dbReference>
<dbReference type="Gene3D" id="3.40.50.2000">
    <property type="entry name" value="Glycogen Phosphorylase B"/>
    <property type="match status" value="3"/>
</dbReference>
<sequence length="755" mass="83809">MHFDIVHAANPRYRGGTSSALRAELKAAKRFGLTCALLPFVGRSDQLVGPFEPRTGRLIDELGMVWLTGDDVATCDILFANHPQVFERMPDRPVRVRPDRVVCVLHHPPFDGAWVPQYDLGVVDRNLARLFGAPVYFAPVGPKVRTQFESLIGKKPNILPRDLFSMIDMSEWKPRQRPAPEGTATVGRHSRPDPLKWPDSREDLLAAYPDKRHLTIKALGGIPPEFQPWLGSNWQLLPFSEDGGASEFLSSLDFYVYFHSRQWVEAFGIGIAEAMASGVVTILDPSYETLFEDGAVYTEAGGTSEVIERLLSSPQAFAQQSATGRNLVEAKFSLAIYQKRMAELYGALELQPIPALKAAKSSRTGQKRQSGADAGQNSEKACRITARRRILFVATNGIGLGHITRLMAIAERMSSDVEPIFVTRSAGSSLISQRGHATDYIPWPVKIGVTDNSWNQVYAQELLAAIESFDIAAVVFDGTYPFPGLLDVAAVRPDLAWIWVRRAMWRAGHELKAELQSCFDMIIEPGELAHDEDYGPTQSMPGPITVVGPILLKEPGNFLPRADVALRLGLDPRKFTAAIQLGSRRNYSYDNLPELIMKELLGRGVQLVQIDNPLARPPDFEVPGTIRRTFYPIADYFGAIDLMITNAGYNSFHECIYGGVPAIFVPNESPEMDDQHLRATYAYASGLGLRLRASEFSRVKSMVDLATSEDFRQEMRRRAARLDFDDGAVAAARAIEQLVFSVRANRPLHESLART</sequence>
<feature type="region of interest" description="Disordered" evidence="1">
    <location>
        <begin position="174"/>
        <end position="193"/>
    </location>
</feature>
<keyword evidence="3" id="KW-0808">Transferase</keyword>
<evidence type="ECO:0000259" key="2">
    <source>
        <dbReference type="Pfam" id="PF04101"/>
    </source>
</evidence>
<feature type="compositionally biased region" description="Polar residues" evidence="1">
    <location>
        <begin position="361"/>
        <end position="379"/>
    </location>
</feature>
<gene>
    <name evidence="3" type="ORF">SAMN04488498_101716</name>
</gene>
<evidence type="ECO:0000313" key="3">
    <source>
        <dbReference type="EMBL" id="SFJ98369.1"/>
    </source>
</evidence>
<name>A0A1I3VTC4_9HYPH</name>
<dbReference type="GO" id="GO:0016758">
    <property type="term" value="F:hexosyltransferase activity"/>
    <property type="evidence" value="ECO:0007669"/>
    <property type="project" value="InterPro"/>
</dbReference>
<evidence type="ECO:0000313" key="4">
    <source>
        <dbReference type="Proteomes" id="UP000323300"/>
    </source>
</evidence>
<feature type="region of interest" description="Disordered" evidence="1">
    <location>
        <begin position="359"/>
        <end position="379"/>
    </location>
</feature>
<dbReference type="AlphaFoldDB" id="A0A1I3VTC4"/>
<dbReference type="EMBL" id="FOSL01000001">
    <property type="protein sequence ID" value="SFJ98369.1"/>
    <property type="molecule type" value="Genomic_DNA"/>
</dbReference>
<reference evidence="3 4" key="1">
    <citation type="submission" date="2016-10" db="EMBL/GenBank/DDBJ databases">
        <authorList>
            <person name="Varghese N."/>
            <person name="Submissions S."/>
        </authorList>
    </citation>
    <scope>NUCLEOTIDE SEQUENCE [LARGE SCALE GENOMIC DNA]</scope>
    <source>
        <strain evidence="3 4">DSM 21822</strain>
    </source>
</reference>
<dbReference type="Pfam" id="PF04101">
    <property type="entry name" value="Glyco_tran_28_C"/>
    <property type="match status" value="1"/>
</dbReference>
<dbReference type="InterPro" id="IPR007235">
    <property type="entry name" value="Glyco_trans_28_C"/>
</dbReference>
<dbReference type="Proteomes" id="UP000323300">
    <property type="component" value="Unassembled WGS sequence"/>
</dbReference>
<protein>
    <submittedName>
        <fullName evidence="3">UDP-N-acetylglucosamine:LPS N-acetylglucosamine transferase</fullName>
    </submittedName>
</protein>
<feature type="domain" description="Glycosyl transferase family 28 C-terminal" evidence="2">
    <location>
        <begin position="631"/>
        <end position="725"/>
    </location>
</feature>
<accession>A0A1I3VTC4</accession>
<dbReference type="OrthoDB" id="8549922at2"/>
<keyword evidence="4" id="KW-1185">Reference proteome</keyword>
<evidence type="ECO:0000256" key="1">
    <source>
        <dbReference type="SAM" id="MobiDB-lite"/>
    </source>
</evidence>
<dbReference type="PANTHER" id="PTHR21015">
    <property type="entry name" value="UDP-N-ACETYLGLUCOSAMINE--N-ACETYLMURAMYL-(PENTAPEPTIDE) PYROPHOSPHORYL-UNDECAPRENOL N-ACETYLGLUCOSAMINE TRANSFERASE 1"/>
    <property type="match status" value="1"/>
</dbReference>